<keyword evidence="1" id="KW-1133">Transmembrane helix</keyword>
<sequence>MVVIQDCSGDKPPVVISGDPRRLRTDLDSLKAEAKKLRGKAHDLREQTGADFELQAAQPSWAARFSYLLSGPAAAPVALALAAHGLALLILSTGIHAAASRRHFKHALPSLVGGASIFMLLLGCSTLLVLGAQLGRWTNVSLAVAGGFFLEFVFLRGVWNNTSSSAAGGHTGLLAMLCALAALSAVAGAFGILRLGPGLKRACGAGGLAAFAGGPVGNSTAHLPFSVPSGPGGGGWGSLPGSGSAQFGSALGGPLGTVGGPMMQRSVPPPPISVPFAGHSNGVSNGSGGYGGGRPDIPAVWEVSPLNANAPKDPFSDFGGLGDAFAKK</sequence>
<dbReference type="Proteomes" id="UP000626109">
    <property type="component" value="Unassembled WGS sequence"/>
</dbReference>
<dbReference type="EMBL" id="CAJNNW010028627">
    <property type="protein sequence ID" value="CAE8697016.1"/>
    <property type="molecule type" value="Genomic_DNA"/>
</dbReference>
<feature type="transmembrane region" description="Helical" evidence="1">
    <location>
        <begin position="171"/>
        <end position="193"/>
    </location>
</feature>
<feature type="transmembrane region" description="Helical" evidence="1">
    <location>
        <begin position="140"/>
        <end position="159"/>
    </location>
</feature>
<feature type="transmembrane region" description="Helical" evidence="1">
    <location>
        <begin position="73"/>
        <end position="99"/>
    </location>
</feature>
<evidence type="ECO:0000256" key="1">
    <source>
        <dbReference type="SAM" id="Phobius"/>
    </source>
</evidence>
<accession>A0A813K8I3</accession>
<dbReference type="AlphaFoldDB" id="A0A813K8I3"/>
<reference evidence="2" key="1">
    <citation type="submission" date="2021-02" db="EMBL/GenBank/DDBJ databases">
        <authorList>
            <person name="Dougan E. K."/>
            <person name="Rhodes N."/>
            <person name="Thang M."/>
            <person name="Chan C."/>
        </authorList>
    </citation>
    <scope>NUCLEOTIDE SEQUENCE</scope>
</reference>
<evidence type="ECO:0000313" key="3">
    <source>
        <dbReference type="Proteomes" id="UP000626109"/>
    </source>
</evidence>
<proteinExistence type="predicted"/>
<protein>
    <submittedName>
        <fullName evidence="2">Uncharacterized protein</fullName>
    </submittedName>
</protein>
<gene>
    <name evidence="2" type="ORF">PGLA2088_LOCUS30077</name>
</gene>
<organism evidence="2 3">
    <name type="scientific">Polarella glacialis</name>
    <name type="common">Dinoflagellate</name>
    <dbReference type="NCBI Taxonomy" id="89957"/>
    <lineage>
        <taxon>Eukaryota</taxon>
        <taxon>Sar</taxon>
        <taxon>Alveolata</taxon>
        <taxon>Dinophyceae</taxon>
        <taxon>Suessiales</taxon>
        <taxon>Suessiaceae</taxon>
        <taxon>Polarella</taxon>
    </lineage>
</organism>
<keyword evidence="1" id="KW-0812">Transmembrane</keyword>
<comment type="caution">
    <text evidence="2">The sequence shown here is derived from an EMBL/GenBank/DDBJ whole genome shotgun (WGS) entry which is preliminary data.</text>
</comment>
<keyword evidence="1" id="KW-0472">Membrane</keyword>
<feature type="transmembrane region" description="Helical" evidence="1">
    <location>
        <begin position="111"/>
        <end position="134"/>
    </location>
</feature>
<name>A0A813K8I3_POLGL</name>
<evidence type="ECO:0000313" key="2">
    <source>
        <dbReference type="EMBL" id="CAE8697016.1"/>
    </source>
</evidence>